<evidence type="ECO:0000313" key="3">
    <source>
        <dbReference type="Proteomes" id="UP000789739"/>
    </source>
</evidence>
<dbReference type="Gene3D" id="1.10.30.10">
    <property type="entry name" value="High mobility group box domain"/>
    <property type="match status" value="1"/>
</dbReference>
<accession>A0A9N8VH35</accession>
<comment type="caution">
    <text evidence="2">The sequence shown here is derived from an EMBL/GenBank/DDBJ whole genome shotgun (WGS) entry which is preliminary data.</text>
</comment>
<dbReference type="AlphaFoldDB" id="A0A9N8VH35"/>
<feature type="region of interest" description="Disordered" evidence="1">
    <location>
        <begin position="81"/>
        <end position="107"/>
    </location>
</feature>
<dbReference type="EMBL" id="CAJVPI010000012">
    <property type="protein sequence ID" value="CAG8454949.1"/>
    <property type="molecule type" value="Genomic_DNA"/>
</dbReference>
<dbReference type="InterPro" id="IPR036910">
    <property type="entry name" value="HMG_box_dom_sf"/>
</dbReference>
<reference evidence="2" key="1">
    <citation type="submission" date="2021-06" db="EMBL/GenBank/DDBJ databases">
        <authorList>
            <person name="Kallberg Y."/>
            <person name="Tangrot J."/>
            <person name="Rosling A."/>
        </authorList>
    </citation>
    <scope>NUCLEOTIDE SEQUENCE</scope>
    <source>
        <strain evidence="2">BR232B</strain>
    </source>
</reference>
<dbReference type="Proteomes" id="UP000789739">
    <property type="component" value="Unassembled WGS sequence"/>
</dbReference>
<name>A0A9N8VH35_9GLOM</name>
<gene>
    <name evidence="2" type="ORF">PBRASI_LOCUS258</name>
</gene>
<dbReference type="SUPFAM" id="SSF47095">
    <property type="entry name" value="HMG-box"/>
    <property type="match status" value="1"/>
</dbReference>
<sequence length="268" mass="31967">MSSKLFDEQTHLFITEKNILSDEIQYLLHNPPLRLALPLQELIDPTRRSRRQRNSNRIPRSNNEWIMYRRNLDAAKKLEEEAPIKQEEEEEAASSITKPNNKAVRRSRRTRDTLKIYSKEAKTRWENEEPRVKQFFKILAELARIVHRKKYPNYKYEPREKKTKKQNKCKSEGGGGFIFFDGFREWQENDDVKNDNKEEDVKVEVESPTCEMGEDVKVEVELPPEGLVYFDEPNYIEMDPVYLLPYDNYGYVNNLWFDGSSRQFEPSY</sequence>
<proteinExistence type="predicted"/>
<keyword evidence="3" id="KW-1185">Reference proteome</keyword>
<dbReference type="OrthoDB" id="6247875at2759"/>
<protein>
    <submittedName>
        <fullName evidence="2">8311_t:CDS:1</fullName>
    </submittedName>
</protein>
<evidence type="ECO:0000256" key="1">
    <source>
        <dbReference type="SAM" id="MobiDB-lite"/>
    </source>
</evidence>
<evidence type="ECO:0000313" key="2">
    <source>
        <dbReference type="EMBL" id="CAG8454949.1"/>
    </source>
</evidence>
<organism evidence="2 3">
    <name type="scientific">Paraglomus brasilianum</name>
    <dbReference type="NCBI Taxonomy" id="144538"/>
    <lineage>
        <taxon>Eukaryota</taxon>
        <taxon>Fungi</taxon>
        <taxon>Fungi incertae sedis</taxon>
        <taxon>Mucoromycota</taxon>
        <taxon>Glomeromycotina</taxon>
        <taxon>Glomeromycetes</taxon>
        <taxon>Paraglomerales</taxon>
        <taxon>Paraglomeraceae</taxon>
        <taxon>Paraglomus</taxon>
    </lineage>
</organism>